<dbReference type="EMBL" id="JACGWN010000003">
    <property type="protein sequence ID" value="KAL0455769.1"/>
    <property type="molecule type" value="Genomic_DNA"/>
</dbReference>
<reference evidence="2" key="1">
    <citation type="submission" date="2020-06" db="EMBL/GenBank/DDBJ databases">
        <authorList>
            <person name="Li T."/>
            <person name="Hu X."/>
            <person name="Zhang T."/>
            <person name="Song X."/>
            <person name="Zhang H."/>
            <person name="Dai N."/>
            <person name="Sheng W."/>
            <person name="Hou X."/>
            <person name="Wei L."/>
        </authorList>
    </citation>
    <scope>NUCLEOTIDE SEQUENCE</scope>
    <source>
        <strain evidence="2">KEN1</strain>
        <tissue evidence="2">Leaf</tissue>
    </source>
</reference>
<name>A0AAW2XPE3_9LAMI</name>
<organism evidence="2">
    <name type="scientific">Sesamum latifolium</name>
    <dbReference type="NCBI Taxonomy" id="2727402"/>
    <lineage>
        <taxon>Eukaryota</taxon>
        <taxon>Viridiplantae</taxon>
        <taxon>Streptophyta</taxon>
        <taxon>Embryophyta</taxon>
        <taxon>Tracheophyta</taxon>
        <taxon>Spermatophyta</taxon>
        <taxon>Magnoliopsida</taxon>
        <taxon>eudicotyledons</taxon>
        <taxon>Gunneridae</taxon>
        <taxon>Pentapetalae</taxon>
        <taxon>asterids</taxon>
        <taxon>lamiids</taxon>
        <taxon>Lamiales</taxon>
        <taxon>Pedaliaceae</taxon>
        <taxon>Sesamum</taxon>
    </lineage>
</organism>
<dbReference type="PANTHER" id="PTHR33223">
    <property type="entry name" value="CCHC-TYPE DOMAIN-CONTAINING PROTEIN"/>
    <property type="match status" value="1"/>
</dbReference>
<accession>A0AAW2XPE3</accession>
<feature type="domain" description="Retrotransposon gag" evidence="1">
    <location>
        <begin position="57"/>
        <end position="133"/>
    </location>
</feature>
<reference evidence="2" key="2">
    <citation type="journal article" date="2024" name="Plant">
        <title>Genomic evolution and insights into agronomic trait innovations of Sesamum species.</title>
        <authorList>
            <person name="Miao H."/>
            <person name="Wang L."/>
            <person name="Qu L."/>
            <person name="Liu H."/>
            <person name="Sun Y."/>
            <person name="Le M."/>
            <person name="Wang Q."/>
            <person name="Wei S."/>
            <person name="Zheng Y."/>
            <person name="Lin W."/>
            <person name="Duan Y."/>
            <person name="Cao H."/>
            <person name="Xiong S."/>
            <person name="Wang X."/>
            <person name="Wei L."/>
            <person name="Li C."/>
            <person name="Ma Q."/>
            <person name="Ju M."/>
            <person name="Zhao R."/>
            <person name="Li G."/>
            <person name="Mu C."/>
            <person name="Tian Q."/>
            <person name="Mei H."/>
            <person name="Zhang T."/>
            <person name="Gao T."/>
            <person name="Zhang H."/>
        </authorList>
    </citation>
    <scope>NUCLEOTIDE SEQUENCE</scope>
    <source>
        <strain evidence="2">KEN1</strain>
    </source>
</reference>
<evidence type="ECO:0000259" key="1">
    <source>
        <dbReference type="Pfam" id="PF03732"/>
    </source>
</evidence>
<comment type="caution">
    <text evidence="2">The sequence shown here is derived from an EMBL/GenBank/DDBJ whole genome shotgun (WGS) entry which is preliminary data.</text>
</comment>
<proteinExistence type="predicted"/>
<evidence type="ECO:0000313" key="2">
    <source>
        <dbReference type="EMBL" id="KAL0455769.1"/>
    </source>
</evidence>
<sequence>MRRGSPFILEILVETLAPNVKLLDLPKYHGDEDSKEQLTAFDNIMQLYRLSDAFFYRIFVTTLYGRAQEWFGSLVFAAVVSCDQLARKFMHHFASKKKAKRITTYLFTIRQKDDEILRTFIDRFNSQVPGVPDLRVDMMTSILIHSLKKGTLASALARDLWLMLKSYI</sequence>
<dbReference type="AlphaFoldDB" id="A0AAW2XPE3"/>
<dbReference type="PANTHER" id="PTHR33223:SF10">
    <property type="entry name" value="AMINOTRANSFERASE-LIKE PLANT MOBILE DOMAIN-CONTAINING PROTEIN"/>
    <property type="match status" value="1"/>
</dbReference>
<protein>
    <recommendedName>
        <fullName evidence="1">Retrotransposon gag domain-containing protein</fullName>
    </recommendedName>
</protein>
<dbReference type="Pfam" id="PF03732">
    <property type="entry name" value="Retrotrans_gag"/>
    <property type="match status" value="1"/>
</dbReference>
<dbReference type="InterPro" id="IPR005162">
    <property type="entry name" value="Retrotrans_gag_dom"/>
</dbReference>
<gene>
    <name evidence="2" type="ORF">Slati_0916100</name>
</gene>